<evidence type="ECO:0000313" key="2">
    <source>
        <dbReference type="Proteomes" id="UP000242754"/>
    </source>
</evidence>
<sequence>MFTTSFLGMDFMEDGKGVVLHFVEGEGIAEDYFFRTEEEATAFYTACQRLCEELKEEPVETQTAIFQEFLDLNIGEFHYNRRFY</sequence>
<dbReference type="OrthoDB" id="2166306at2"/>
<keyword evidence="2" id="KW-1185">Reference proteome</keyword>
<gene>
    <name evidence="1" type="ORF">Tpal_2113</name>
</gene>
<proteinExistence type="predicted"/>
<dbReference type="Proteomes" id="UP000242754">
    <property type="component" value="Unassembled WGS sequence"/>
</dbReference>
<organism evidence="1 2">
    <name type="scientific">Trichococcus palustris</name>
    <dbReference type="NCBI Taxonomy" id="140314"/>
    <lineage>
        <taxon>Bacteria</taxon>
        <taxon>Bacillati</taxon>
        <taxon>Bacillota</taxon>
        <taxon>Bacilli</taxon>
        <taxon>Lactobacillales</taxon>
        <taxon>Carnobacteriaceae</taxon>
        <taxon>Trichococcus</taxon>
    </lineage>
</organism>
<dbReference type="EMBL" id="FJNE01000006">
    <property type="protein sequence ID" value="CZQ97191.1"/>
    <property type="molecule type" value="Genomic_DNA"/>
</dbReference>
<dbReference type="RefSeq" id="WP_087033661.1">
    <property type="nucleotide sequence ID" value="NZ_FJNE01000006.1"/>
</dbReference>
<dbReference type="AlphaFoldDB" id="A0A143YRF8"/>
<name>A0A143YRF8_9LACT</name>
<evidence type="ECO:0000313" key="1">
    <source>
        <dbReference type="EMBL" id="CZQ97191.1"/>
    </source>
</evidence>
<accession>A0A143YRF8</accession>
<reference evidence="1 2" key="1">
    <citation type="submission" date="2016-02" db="EMBL/GenBank/DDBJ databases">
        <authorList>
            <person name="Wen L."/>
            <person name="He K."/>
            <person name="Yang H."/>
        </authorList>
    </citation>
    <scope>NUCLEOTIDE SEQUENCE [LARGE SCALE GENOMIC DNA]</scope>
    <source>
        <strain evidence="1">Trichococcus palustris</strain>
    </source>
</reference>
<protein>
    <submittedName>
        <fullName evidence="1">Uncharacterized protein</fullName>
    </submittedName>
</protein>
<dbReference type="STRING" id="140314.SAMN04488076_104152"/>